<organism evidence="14 15">
    <name type="scientific">Prorocentrum cordatum</name>
    <dbReference type="NCBI Taxonomy" id="2364126"/>
    <lineage>
        <taxon>Eukaryota</taxon>
        <taxon>Sar</taxon>
        <taxon>Alveolata</taxon>
        <taxon>Dinophyceae</taxon>
        <taxon>Prorocentrales</taxon>
        <taxon>Prorocentraceae</taxon>
        <taxon>Prorocentrum</taxon>
    </lineage>
</organism>
<proteinExistence type="inferred from homology"/>
<comment type="caution">
    <text evidence="14">The sequence shown here is derived from an EMBL/GenBank/DDBJ whole genome shotgun (WGS) entry which is preliminary data.</text>
</comment>
<dbReference type="Proteomes" id="UP001189429">
    <property type="component" value="Unassembled WGS sequence"/>
</dbReference>
<keyword evidence="9 13" id="KW-0472">Membrane</keyword>
<reference evidence="14" key="1">
    <citation type="submission" date="2023-10" db="EMBL/GenBank/DDBJ databases">
        <authorList>
            <person name="Chen Y."/>
            <person name="Shah S."/>
            <person name="Dougan E. K."/>
            <person name="Thang M."/>
            <person name="Chan C."/>
        </authorList>
    </citation>
    <scope>NUCLEOTIDE SEQUENCE [LARGE SCALE GENOMIC DNA]</scope>
</reference>
<evidence type="ECO:0000256" key="3">
    <source>
        <dbReference type="ARBA" id="ARBA00019082"/>
    </source>
</evidence>
<dbReference type="InterPro" id="IPR021261">
    <property type="entry name" value="GPCAT"/>
</dbReference>
<keyword evidence="6 13" id="KW-0812">Transmembrane</keyword>
<protein>
    <recommendedName>
        <fullName evidence="3">Glycerophosphocholine acyltransferase 1</fullName>
    </recommendedName>
</protein>
<sequence length="350" mass="40485">MAVTIEDLDKDQRKRLYEEFGVWEIGHTVGVLNYTLTVVTVVRFPQYFWLLHLLKALVYLPWRFLRFRKKNWEWLMADFCYFNTYLSVIGCLAALIRITTGYETFLHRYNFELIRGGFAFANGALALAVPLFGNKIVFHDVDNLASVYIHTSPGLLFWALRWGGGHGTSLIESTWPNMFEVCPNMLEGDAALSSLRNMLWYTGSCEGTLMQFVVYPAMCWLIVWGIPYYLVVLCLLKDYLVRNNKESLYTFTVEDKEGTGRFITKLPEPLWPPGYMLQHFMFTFTTGFCSIIMWNSFIIHSLFMCLIILQALHNGSTFMFRVVAARHVQDKVSSIASKSDKTYELLGKDT</sequence>
<comment type="similarity">
    <text evidence="2">Belongs to the GPC1 family.</text>
</comment>
<feature type="transmembrane region" description="Helical" evidence="13">
    <location>
        <begin position="116"/>
        <end position="133"/>
    </location>
</feature>
<feature type="transmembrane region" description="Helical" evidence="13">
    <location>
        <begin position="74"/>
        <end position="96"/>
    </location>
</feature>
<keyword evidence="12" id="KW-0012">Acyltransferase</keyword>
<keyword evidence="11" id="KW-1208">Phospholipid metabolism</keyword>
<dbReference type="EMBL" id="CAUYUJ010005947">
    <property type="protein sequence ID" value="CAK0815540.1"/>
    <property type="molecule type" value="Genomic_DNA"/>
</dbReference>
<evidence type="ECO:0000256" key="10">
    <source>
        <dbReference type="ARBA" id="ARBA00023209"/>
    </source>
</evidence>
<keyword evidence="15" id="KW-1185">Reference proteome</keyword>
<keyword evidence="10" id="KW-0594">Phospholipid biosynthesis</keyword>
<accession>A0ABN9RG50</accession>
<dbReference type="PANTHER" id="PTHR31201:SF1">
    <property type="entry name" value="GLYCEROPHOSPHOCHOLINE ACYLTRANSFERASE 1"/>
    <property type="match status" value="1"/>
</dbReference>
<dbReference type="PANTHER" id="PTHR31201">
    <property type="entry name" value="OS01G0585100 PROTEIN"/>
    <property type="match status" value="1"/>
</dbReference>
<keyword evidence="5" id="KW-0808">Transferase</keyword>
<name>A0ABN9RG50_9DINO</name>
<evidence type="ECO:0000256" key="2">
    <source>
        <dbReference type="ARBA" id="ARBA00006675"/>
    </source>
</evidence>
<evidence type="ECO:0000256" key="8">
    <source>
        <dbReference type="ARBA" id="ARBA00023098"/>
    </source>
</evidence>
<evidence type="ECO:0000256" key="11">
    <source>
        <dbReference type="ARBA" id="ARBA00023264"/>
    </source>
</evidence>
<keyword evidence="8" id="KW-0443">Lipid metabolism</keyword>
<feature type="transmembrane region" description="Helical" evidence="13">
    <location>
        <begin position="44"/>
        <end position="62"/>
    </location>
</feature>
<feature type="transmembrane region" description="Helical" evidence="13">
    <location>
        <begin position="280"/>
        <end position="309"/>
    </location>
</feature>
<evidence type="ECO:0000256" key="13">
    <source>
        <dbReference type="SAM" id="Phobius"/>
    </source>
</evidence>
<keyword evidence="4" id="KW-0444">Lipid biosynthesis</keyword>
<evidence type="ECO:0000313" key="14">
    <source>
        <dbReference type="EMBL" id="CAK0815540.1"/>
    </source>
</evidence>
<evidence type="ECO:0000256" key="9">
    <source>
        <dbReference type="ARBA" id="ARBA00023136"/>
    </source>
</evidence>
<evidence type="ECO:0000256" key="7">
    <source>
        <dbReference type="ARBA" id="ARBA00022989"/>
    </source>
</evidence>
<evidence type="ECO:0000256" key="4">
    <source>
        <dbReference type="ARBA" id="ARBA00022516"/>
    </source>
</evidence>
<dbReference type="Pfam" id="PF10998">
    <property type="entry name" value="DUF2838"/>
    <property type="match status" value="1"/>
</dbReference>
<evidence type="ECO:0000256" key="5">
    <source>
        <dbReference type="ARBA" id="ARBA00022679"/>
    </source>
</evidence>
<keyword evidence="7 13" id="KW-1133">Transmembrane helix</keyword>
<evidence type="ECO:0000256" key="12">
    <source>
        <dbReference type="ARBA" id="ARBA00023315"/>
    </source>
</evidence>
<evidence type="ECO:0000256" key="1">
    <source>
        <dbReference type="ARBA" id="ARBA00004141"/>
    </source>
</evidence>
<evidence type="ECO:0000256" key="6">
    <source>
        <dbReference type="ARBA" id="ARBA00022692"/>
    </source>
</evidence>
<comment type="subcellular location">
    <subcellularLocation>
        <location evidence="1">Membrane</location>
        <topology evidence="1">Multi-pass membrane protein</topology>
    </subcellularLocation>
</comment>
<evidence type="ECO:0000313" key="15">
    <source>
        <dbReference type="Proteomes" id="UP001189429"/>
    </source>
</evidence>
<feature type="transmembrane region" description="Helical" evidence="13">
    <location>
        <begin position="212"/>
        <end position="231"/>
    </location>
</feature>
<gene>
    <name evidence="14" type="ORF">PCOR1329_LOCUS18805</name>
</gene>